<evidence type="ECO:0000256" key="1">
    <source>
        <dbReference type="SAM" id="MobiDB-lite"/>
    </source>
</evidence>
<sequence length="401" mass="47089">MILGLDEDAAQIISHVHSRIPKTGWFGNKSIFFTLMDRKVKYMGRKVRVSPNGGEHILCVDVVGNVEIYDFDAVSGVLEINTRINNTFSMSDPWDLQYSIHDCEWFDHQTLLICFSDYSWILVHLLLLSHQQHLSDRKALFQYHLLGPQREVFISVPVLSRSFSVHPSFLRSANADHNKHHHHHHHHHGGSDLDNELEIKSNNNKYNDTTYSFDTPLRQLFVLELFENYTRREDDQFLSFHSNPQNAIEKQRFEEKKKKGGGEEKNQNILISLAKKKKNIENKIYGWRKRHYWHLSSIVTLKPVELFQRYLKNHEFEQALNLARHCRLNEDIVRKKQLNALLQAFQKGASIDTLAIGLEQEMDEKQDQNQNQNQNQNENENETIDQSKANNDNNKKRLCER</sequence>
<feature type="compositionally biased region" description="Low complexity" evidence="1">
    <location>
        <begin position="368"/>
        <end position="378"/>
    </location>
</feature>
<protein>
    <submittedName>
        <fullName evidence="2">Uncharacterized protein</fullName>
    </submittedName>
</protein>
<proteinExistence type="predicted"/>
<feature type="region of interest" description="Disordered" evidence="1">
    <location>
        <begin position="176"/>
        <end position="197"/>
    </location>
</feature>
<gene>
    <name evidence="2" type="ORF">RFI_20461</name>
</gene>
<evidence type="ECO:0000313" key="3">
    <source>
        <dbReference type="Proteomes" id="UP000023152"/>
    </source>
</evidence>
<comment type="caution">
    <text evidence="2">The sequence shown here is derived from an EMBL/GenBank/DDBJ whole genome shotgun (WGS) entry which is preliminary data.</text>
</comment>
<name>X6MSF8_RETFI</name>
<keyword evidence="3" id="KW-1185">Reference proteome</keyword>
<reference evidence="2 3" key="1">
    <citation type="journal article" date="2013" name="Curr. Biol.">
        <title>The Genome of the Foraminiferan Reticulomyxa filosa.</title>
        <authorList>
            <person name="Glockner G."/>
            <person name="Hulsmann N."/>
            <person name="Schleicher M."/>
            <person name="Noegel A.A."/>
            <person name="Eichinger L."/>
            <person name="Gallinger C."/>
            <person name="Pawlowski J."/>
            <person name="Sierra R."/>
            <person name="Euteneuer U."/>
            <person name="Pillet L."/>
            <person name="Moustafa A."/>
            <person name="Platzer M."/>
            <person name="Groth M."/>
            <person name="Szafranski K."/>
            <person name="Schliwa M."/>
        </authorList>
    </citation>
    <scope>NUCLEOTIDE SEQUENCE [LARGE SCALE GENOMIC DNA]</scope>
</reference>
<dbReference type="EMBL" id="ASPP01017720">
    <property type="protein sequence ID" value="ETO16878.1"/>
    <property type="molecule type" value="Genomic_DNA"/>
</dbReference>
<evidence type="ECO:0000313" key="2">
    <source>
        <dbReference type="EMBL" id="ETO16878.1"/>
    </source>
</evidence>
<feature type="compositionally biased region" description="Basic residues" evidence="1">
    <location>
        <begin position="178"/>
        <end position="188"/>
    </location>
</feature>
<accession>X6MSF8</accession>
<dbReference type="Proteomes" id="UP000023152">
    <property type="component" value="Unassembled WGS sequence"/>
</dbReference>
<feature type="region of interest" description="Disordered" evidence="1">
    <location>
        <begin position="364"/>
        <end position="401"/>
    </location>
</feature>
<organism evidence="2 3">
    <name type="scientific">Reticulomyxa filosa</name>
    <dbReference type="NCBI Taxonomy" id="46433"/>
    <lineage>
        <taxon>Eukaryota</taxon>
        <taxon>Sar</taxon>
        <taxon>Rhizaria</taxon>
        <taxon>Retaria</taxon>
        <taxon>Foraminifera</taxon>
        <taxon>Monothalamids</taxon>
        <taxon>Reticulomyxidae</taxon>
        <taxon>Reticulomyxa</taxon>
    </lineage>
</organism>
<dbReference type="AlphaFoldDB" id="X6MSF8"/>